<evidence type="ECO:0000256" key="2">
    <source>
        <dbReference type="ARBA" id="ARBA00023082"/>
    </source>
</evidence>
<dbReference type="GO" id="GO:0003677">
    <property type="term" value="F:DNA binding"/>
    <property type="evidence" value="ECO:0007669"/>
    <property type="project" value="UniProtKB-KW"/>
</dbReference>
<evidence type="ECO:0000256" key="3">
    <source>
        <dbReference type="ARBA" id="ARBA00023125"/>
    </source>
</evidence>
<dbReference type="NCBIfam" id="TIGR02937">
    <property type="entry name" value="sigma70-ECF"/>
    <property type="match status" value="1"/>
</dbReference>
<dbReference type="InterPro" id="IPR014284">
    <property type="entry name" value="RNA_pol_sigma-70_dom"/>
</dbReference>
<evidence type="ECO:0000259" key="5">
    <source>
        <dbReference type="Pfam" id="PF04542"/>
    </source>
</evidence>
<name>A0A537J4L3_9BACT</name>
<evidence type="ECO:0000256" key="4">
    <source>
        <dbReference type="ARBA" id="ARBA00023163"/>
    </source>
</evidence>
<keyword evidence="3" id="KW-0238">DNA-binding</keyword>
<proteinExistence type="predicted"/>
<dbReference type="GO" id="GO:0016987">
    <property type="term" value="F:sigma factor activity"/>
    <property type="evidence" value="ECO:0007669"/>
    <property type="project" value="UniProtKB-KW"/>
</dbReference>
<dbReference type="Pfam" id="PF04542">
    <property type="entry name" value="Sigma70_r2"/>
    <property type="match status" value="1"/>
</dbReference>
<dbReference type="Proteomes" id="UP000318093">
    <property type="component" value="Unassembled WGS sequence"/>
</dbReference>
<dbReference type="InterPro" id="IPR039425">
    <property type="entry name" value="RNA_pol_sigma-70-like"/>
</dbReference>
<dbReference type="Gene3D" id="1.10.1740.10">
    <property type="match status" value="1"/>
</dbReference>
<feature type="domain" description="RNA polymerase sigma-70 region 2" evidence="5">
    <location>
        <begin position="32"/>
        <end position="99"/>
    </location>
</feature>
<dbReference type="GO" id="GO:0006352">
    <property type="term" value="P:DNA-templated transcription initiation"/>
    <property type="evidence" value="ECO:0007669"/>
    <property type="project" value="InterPro"/>
</dbReference>
<evidence type="ECO:0000313" key="6">
    <source>
        <dbReference type="EMBL" id="TMI78272.1"/>
    </source>
</evidence>
<reference evidence="6 7" key="1">
    <citation type="journal article" date="2019" name="Nat. Microbiol.">
        <title>Mediterranean grassland soil C-N compound turnover is dependent on rainfall and depth, and is mediated by genomically divergent microorganisms.</title>
        <authorList>
            <person name="Diamond S."/>
            <person name="Andeer P.F."/>
            <person name="Li Z."/>
            <person name="Crits-Christoph A."/>
            <person name="Burstein D."/>
            <person name="Anantharaman K."/>
            <person name="Lane K.R."/>
            <person name="Thomas B.C."/>
            <person name="Pan C."/>
            <person name="Northen T.R."/>
            <person name="Banfield J.F."/>
        </authorList>
    </citation>
    <scope>NUCLEOTIDE SEQUENCE [LARGE SCALE GENOMIC DNA]</scope>
    <source>
        <strain evidence="6">NP_6</strain>
    </source>
</reference>
<feature type="non-terminal residue" evidence="6">
    <location>
        <position position="153"/>
    </location>
</feature>
<dbReference type="AlphaFoldDB" id="A0A537J4L3"/>
<accession>A0A537J4L3</accession>
<organism evidence="6 7">
    <name type="scientific">Candidatus Segetimicrobium genomatis</name>
    <dbReference type="NCBI Taxonomy" id="2569760"/>
    <lineage>
        <taxon>Bacteria</taxon>
        <taxon>Bacillati</taxon>
        <taxon>Candidatus Sysuimicrobiota</taxon>
        <taxon>Candidatus Sysuimicrobiia</taxon>
        <taxon>Candidatus Sysuimicrobiales</taxon>
        <taxon>Candidatus Segetimicrobiaceae</taxon>
        <taxon>Candidatus Segetimicrobium</taxon>
    </lineage>
</organism>
<keyword evidence="1" id="KW-0805">Transcription regulation</keyword>
<keyword evidence="2" id="KW-0731">Sigma factor</keyword>
<evidence type="ECO:0000256" key="1">
    <source>
        <dbReference type="ARBA" id="ARBA00023015"/>
    </source>
</evidence>
<sequence length="153" mass="17725">MDRLAVMAPMARSSAVRADQYTREELAHYEAIVQRYARHVYNIAYRMAGNEADARDLVQEAFLRVYRALRRVEPDAPLERWLYRIVSNLHIDLLRKRPRTRVESLDAPVETARGEVSREIADLESSPEAILDREQLDVAIQRALGTLPQELRL</sequence>
<gene>
    <name evidence="6" type="ORF">E6H03_12365</name>
</gene>
<evidence type="ECO:0000313" key="7">
    <source>
        <dbReference type="Proteomes" id="UP000318093"/>
    </source>
</evidence>
<dbReference type="PANTHER" id="PTHR43133">
    <property type="entry name" value="RNA POLYMERASE ECF-TYPE SIGMA FACTO"/>
    <property type="match status" value="1"/>
</dbReference>
<protein>
    <submittedName>
        <fullName evidence="6">Sigma-70 family RNA polymerase sigma factor</fullName>
    </submittedName>
</protein>
<keyword evidence="4" id="KW-0804">Transcription</keyword>
<dbReference type="InterPro" id="IPR007627">
    <property type="entry name" value="RNA_pol_sigma70_r2"/>
</dbReference>
<dbReference type="EMBL" id="VBAN01000433">
    <property type="protein sequence ID" value="TMI78272.1"/>
    <property type="molecule type" value="Genomic_DNA"/>
</dbReference>
<comment type="caution">
    <text evidence="6">The sequence shown here is derived from an EMBL/GenBank/DDBJ whole genome shotgun (WGS) entry which is preliminary data.</text>
</comment>
<dbReference type="PANTHER" id="PTHR43133:SF8">
    <property type="entry name" value="RNA POLYMERASE SIGMA FACTOR HI_1459-RELATED"/>
    <property type="match status" value="1"/>
</dbReference>
<dbReference type="SUPFAM" id="SSF88946">
    <property type="entry name" value="Sigma2 domain of RNA polymerase sigma factors"/>
    <property type="match status" value="1"/>
</dbReference>
<dbReference type="InterPro" id="IPR013325">
    <property type="entry name" value="RNA_pol_sigma_r2"/>
</dbReference>